<feature type="transmembrane region" description="Helical" evidence="6">
    <location>
        <begin position="449"/>
        <end position="468"/>
    </location>
</feature>
<feature type="transmembrane region" description="Helical" evidence="6">
    <location>
        <begin position="417"/>
        <end position="443"/>
    </location>
</feature>
<keyword evidence="4 6" id="KW-1133">Transmembrane helix</keyword>
<feature type="domain" description="Metallo-beta-lactamase" evidence="7">
    <location>
        <begin position="503"/>
        <end position="680"/>
    </location>
</feature>
<dbReference type="InterPro" id="IPR001279">
    <property type="entry name" value="Metallo-B-lactamas"/>
</dbReference>
<evidence type="ECO:0000313" key="9">
    <source>
        <dbReference type="Proteomes" id="UP000199467"/>
    </source>
</evidence>
<feature type="transmembrane region" description="Helical" evidence="6">
    <location>
        <begin position="390"/>
        <end position="410"/>
    </location>
</feature>
<evidence type="ECO:0000256" key="1">
    <source>
        <dbReference type="ARBA" id="ARBA00004651"/>
    </source>
</evidence>
<evidence type="ECO:0000256" key="2">
    <source>
        <dbReference type="ARBA" id="ARBA00022475"/>
    </source>
</evidence>
<evidence type="ECO:0000256" key="4">
    <source>
        <dbReference type="ARBA" id="ARBA00022989"/>
    </source>
</evidence>
<proteinExistence type="predicted"/>
<feature type="transmembrane region" description="Helical" evidence="6">
    <location>
        <begin position="304"/>
        <end position="323"/>
    </location>
</feature>
<dbReference type="InterPro" id="IPR004477">
    <property type="entry name" value="ComEC_N"/>
</dbReference>
<feature type="transmembrane region" description="Helical" evidence="6">
    <location>
        <begin position="329"/>
        <end position="349"/>
    </location>
</feature>
<dbReference type="InterPro" id="IPR036866">
    <property type="entry name" value="RibonucZ/Hydroxyglut_hydro"/>
</dbReference>
<dbReference type="RefSeq" id="WP_231976574.1">
    <property type="nucleotide sequence ID" value="NZ_FMZQ01000014.1"/>
</dbReference>
<dbReference type="Pfam" id="PF13567">
    <property type="entry name" value="DUF4131"/>
    <property type="match status" value="1"/>
</dbReference>
<dbReference type="Proteomes" id="UP000199467">
    <property type="component" value="Unassembled WGS sequence"/>
</dbReference>
<evidence type="ECO:0000256" key="3">
    <source>
        <dbReference type="ARBA" id="ARBA00022692"/>
    </source>
</evidence>
<feature type="transmembrane region" description="Helical" evidence="6">
    <location>
        <begin position="257"/>
        <end position="283"/>
    </location>
</feature>
<feature type="transmembrane region" description="Helical" evidence="6">
    <location>
        <begin position="30"/>
        <end position="56"/>
    </location>
</feature>
<dbReference type="Pfam" id="PF03772">
    <property type="entry name" value="Competence"/>
    <property type="match status" value="1"/>
</dbReference>
<dbReference type="Gene3D" id="3.60.15.10">
    <property type="entry name" value="Ribonuclease Z/Hydroxyacylglutathione hydrolase-like"/>
    <property type="match status" value="1"/>
</dbReference>
<keyword evidence="9" id="KW-1185">Reference proteome</keyword>
<keyword evidence="2" id="KW-1003">Cell membrane</keyword>
<dbReference type="InterPro" id="IPR035681">
    <property type="entry name" value="ComA-like_MBL"/>
</dbReference>
<dbReference type="InterPro" id="IPR052159">
    <property type="entry name" value="Competence_DNA_uptake"/>
</dbReference>
<dbReference type="CDD" id="cd07731">
    <property type="entry name" value="ComA-like_MBL-fold"/>
    <property type="match status" value="1"/>
</dbReference>
<reference evidence="9" key="1">
    <citation type="submission" date="2016-10" db="EMBL/GenBank/DDBJ databases">
        <authorList>
            <person name="Varghese N."/>
            <person name="Submissions S."/>
        </authorList>
    </citation>
    <scope>NUCLEOTIDE SEQUENCE [LARGE SCALE GENOMIC DNA]</scope>
    <source>
        <strain evidence="9">DSM 26382</strain>
    </source>
</reference>
<comment type="subcellular location">
    <subcellularLocation>
        <location evidence="1">Cell membrane</location>
        <topology evidence="1">Multi-pass membrane protein</topology>
    </subcellularLocation>
</comment>
<dbReference type="PANTHER" id="PTHR30619:SF1">
    <property type="entry name" value="RECOMBINATION PROTEIN 2"/>
    <property type="match status" value="1"/>
</dbReference>
<dbReference type="GO" id="GO:0005886">
    <property type="term" value="C:plasma membrane"/>
    <property type="evidence" value="ECO:0007669"/>
    <property type="project" value="UniProtKB-SubCell"/>
</dbReference>
<evidence type="ECO:0000313" key="8">
    <source>
        <dbReference type="EMBL" id="SDD33239.1"/>
    </source>
</evidence>
<keyword evidence="5 6" id="KW-0472">Membrane</keyword>
<sequence length="741" mass="80708">MRTGMLALALGLLMLRFLPSLPPGWLLLVAVGAGLGLLFSRLYPLGFFLLGLAWACSSAQSALDDRLDPQLDGRTLWLEGRVVGLPEVSDGVVRFQFEEAHSRRAELPKRLRLAWYGGPPVQGGERWRVAVNLKRPHGLVNPQSFDYEAWLLAQRIGATGTIKSGQRLSAATGLGSWRDGLRQHLLAVPAFEREGAIAALVLGDGSGLSASDWRLLQHTGTVHLMVISGQHIALLAGFLYGLVALLARVGAWPRRWPWLPCACALALSGALVYGMLAGFEVPVRRACVMVALVLLWRMRFRHLGAWWPLLLALLVVLLLEPLASLQPGFWLSFSAVAILALVFGGRLGVWGWWRGLTRAQWTMAIGLLPMMLILGLPVSSSGPLANLVAVPWVGLVVVPLALLGTLLLPVPVVGEGLLWLAGGALYLLFELLSVIAAWLPAWLPSNLPLWAWLLAAAGALLLLLPAGVPLRLPGLALLLPALLLPTQHLDDGRADVWVLDVGQGLAVLVRTREHSLLYDAGPRFGDFDTGERIVLPSLRAMNLRRLDLMLLSHADNDHAGGAAAIRAGMPVARVISGEPQRLARTLGAEDCESGQSWQWNDVTFRLWQWDQAVSGNQRSCVLQVEAAGERLLLTGDIDVRAERALMQTDFPLASRWLLAPHHGSRTSSSQAFIDAVGAQHVLITRSRHNAFGHPHPQVLARYQAAGVEVHDTALRGALHLRLGEQVAPRGLRSEPRFWREK</sequence>
<gene>
    <name evidence="8" type="ORF">SAMN05216576_114139</name>
</gene>
<dbReference type="SUPFAM" id="SSF56281">
    <property type="entry name" value="Metallo-hydrolase/oxidoreductase"/>
    <property type="match status" value="1"/>
</dbReference>
<dbReference type="Pfam" id="PF00753">
    <property type="entry name" value="Lactamase_B"/>
    <property type="match status" value="1"/>
</dbReference>
<keyword evidence="3 6" id="KW-0812">Transmembrane</keyword>
<evidence type="ECO:0000256" key="6">
    <source>
        <dbReference type="SAM" id="Phobius"/>
    </source>
</evidence>
<name>A0A1G6TW08_9GAMM</name>
<accession>A0A1G6TW08</accession>
<dbReference type="NCBIfam" id="TIGR00361">
    <property type="entry name" value="ComEC_Rec2"/>
    <property type="match status" value="1"/>
</dbReference>
<dbReference type="NCBIfam" id="TIGR00360">
    <property type="entry name" value="ComEC_N-term"/>
    <property type="match status" value="1"/>
</dbReference>
<dbReference type="EMBL" id="FMZQ01000014">
    <property type="protein sequence ID" value="SDD33239.1"/>
    <property type="molecule type" value="Genomic_DNA"/>
</dbReference>
<protein>
    <submittedName>
        <fullName evidence="8">Competence protein ComEC</fullName>
    </submittedName>
</protein>
<dbReference type="InterPro" id="IPR004797">
    <property type="entry name" value="Competence_ComEC/Rec2"/>
</dbReference>
<dbReference type="InterPro" id="IPR025405">
    <property type="entry name" value="DUF4131"/>
</dbReference>
<dbReference type="GO" id="GO:0030420">
    <property type="term" value="P:establishment of competence for transformation"/>
    <property type="evidence" value="ECO:0007669"/>
    <property type="project" value="InterPro"/>
</dbReference>
<evidence type="ECO:0000256" key="5">
    <source>
        <dbReference type="ARBA" id="ARBA00023136"/>
    </source>
</evidence>
<evidence type="ECO:0000259" key="7">
    <source>
        <dbReference type="SMART" id="SM00849"/>
    </source>
</evidence>
<dbReference type="SMART" id="SM00849">
    <property type="entry name" value="Lactamase_B"/>
    <property type="match status" value="1"/>
</dbReference>
<dbReference type="PANTHER" id="PTHR30619">
    <property type="entry name" value="DNA INTERNALIZATION/COMPETENCE PROTEIN COMEC/REC2"/>
    <property type="match status" value="1"/>
</dbReference>
<dbReference type="AlphaFoldDB" id="A0A1G6TW08"/>
<feature type="transmembrane region" description="Helical" evidence="6">
    <location>
        <begin position="232"/>
        <end position="251"/>
    </location>
</feature>
<feature type="transmembrane region" description="Helical" evidence="6">
    <location>
        <begin position="361"/>
        <end position="378"/>
    </location>
</feature>
<organism evidence="8 9">
    <name type="scientific">Ectopseudomonas chengduensis</name>
    <dbReference type="NCBI Taxonomy" id="489632"/>
    <lineage>
        <taxon>Bacteria</taxon>
        <taxon>Pseudomonadati</taxon>
        <taxon>Pseudomonadota</taxon>
        <taxon>Gammaproteobacteria</taxon>
        <taxon>Pseudomonadales</taxon>
        <taxon>Pseudomonadaceae</taxon>
        <taxon>Ectopseudomonas</taxon>
    </lineage>
</organism>